<keyword evidence="1" id="KW-0812">Transmembrane</keyword>
<sequence>MNQTSVQIPTSRSFLVALPWVIMILVFAFLSWLFWEPFLSMFMDAESAQYASIGISTMGAYLVSIFGIAGQWPFQKVENRWVKGILLILLAKVIAAAFWIVLVRFLHVNIVMWAFPIISNSWLILAATSFIGGDAHLPNIPPVRKMFLNLLIAVGGTIVLLRTIVIFPSTWFAMLQPIIITGGLAYLFRRVKQPTFSILSWSLLLGLMWIFVSVASWLGHFTIDHNAPQFWTWNLGAGSAEFNLFFAFTCGLNFAVFACTQAWPFCRIRQPWGTTIALLSVLTWCYLITLAIIPLFNTLVPGDTSLWQAQVFAWHTVFWGFSWVYCFGIGQQPYLWKGQKTPGTWDDVD</sequence>
<dbReference type="Proteomes" id="UP001524944">
    <property type="component" value="Unassembled WGS sequence"/>
</dbReference>
<evidence type="ECO:0000256" key="1">
    <source>
        <dbReference type="SAM" id="Phobius"/>
    </source>
</evidence>
<proteinExistence type="predicted"/>
<accession>A0ABT1Y178</accession>
<keyword evidence="3" id="KW-1185">Reference proteome</keyword>
<feature type="transmembrane region" description="Helical" evidence="1">
    <location>
        <begin position="201"/>
        <end position="223"/>
    </location>
</feature>
<reference evidence="2 3" key="1">
    <citation type="submission" date="2022-08" db="EMBL/GenBank/DDBJ databases">
        <title>Proteogenomics of the novel Dehalobacterium formicoaceticum strain EZ94 highlights a key role of methyltransferases during anaerobic dichloromethane degradation.</title>
        <authorList>
            <person name="Wasmund K."/>
        </authorList>
    </citation>
    <scope>NUCLEOTIDE SEQUENCE [LARGE SCALE GENOMIC DNA]</scope>
    <source>
        <strain evidence="2 3">EZ94</strain>
    </source>
</reference>
<feature type="transmembrane region" description="Helical" evidence="1">
    <location>
        <begin position="47"/>
        <end position="69"/>
    </location>
</feature>
<protein>
    <submittedName>
        <fullName evidence="2">Uncharacterized protein</fullName>
    </submittedName>
</protein>
<organism evidence="2 3">
    <name type="scientific">Dehalobacterium formicoaceticum</name>
    <dbReference type="NCBI Taxonomy" id="51515"/>
    <lineage>
        <taxon>Bacteria</taxon>
        <taxon>Bacillati</taxon>
        <taxon>Bacillota</taxon>
        <taxon>Clostridia</taxon>
        <taxon>Eubacteriales</taxon>
        <taxon>Peptococcaceae</taxon>
        <taxon>Dehalobacterium</taxon>
    </lineage>
</organism>
<name>A0ABT1Y178_9FIRM</name>
<dbReference type="RefSeq" id="WP_089610109.1">
    <property type="nucleotide sequence ID" value="NZ_CP022121.1"/>
</dbReference>
<evidence type="ECO:0000313" key="2">
    <source>
        <dbReference type="EMBL" id="MCR6544625.1"/>
    </source>
</evidence>
<feature type="transmembrane region" description="Helical" evidence="1">
    <location>
        <begin position="243"/>
        <end position="264"/>
    </location>
</feature>
<evidence type="ECO:0000313" key="3">
    <source>
        <dbReference type="Proteomes" id="UP001524944"/>
    </source>
</evidence>
<feature type="transmembrane region" description="Helical" evidence="1">
    <location>
        <begin position="312"/>
        <end position="330"/>
    </location>
</feature>
<feature type="transmembrane region" description="Helical" evidence="1">
    <location>
        <begin position="81"/>
        <end position="101"/>
    </location>
</feature>
<gene>
    <name evidence="2" type="ORF">NVS47_03700</name>
</gene>
<comment type="caution">
    <text evidence="2">The sequence shown here is derived from an EMBL/GenBank/DDBJ whole genome shotgun (WGS) entry which is preliminary data.</text>
</comment>
<keyword evidence="1" id="KW-1133">Transmembrane helix</keyword>
<feature type="transmembrane region" description="Helical" evidence="1">
    <location>
        <begin position="113"/>
        <end position="135"/>
    </location>
</feature>
<feature type="transmembrane region" description="Helical" evidence="1">
    <location>
        <begin position="171"/>
        <end position="189"/>
    </location>
</feature>
<feature type="transmembrane region" description="Helical" evidence="1">
    <location>
        <begin position="12"/>
        <end position="35"/>
    </location>
</feature>
<feature type="transmembrane region" description="Helical" evidence="1">
    <location>
        <begin position="147"/>
        <end position="165"/>
    </location>
</feature>
<keyword evidence="1" id="KW-0472">Membrane</keyword>
<feature type="transmembrane region" description="Helical" evidence="1">
    <location>
        <begin position="276"/>
        <end position="300"/>
    </location>
</feature>
<dbReference type="EMBL" id="JANPWE010000001">
    <property type="protein sequence ID" value="MCR6544625.1"/>
    <property type="molecule type" value="Genomic_DNA"/>
</dbReference>